<dbReference type="Proteomes" id="UP000001058">
    <property type="component" value="Unassembled WGS sequence"/>
</dbReference>
<keyword evidence="1" id="KW-0862">Zinc</keyword>
<dbReference type="RefSeq" id="XP_002947246.1">
    <property type="nucleotide sequence ID" value="XM_002947200.1"/>
</dbReference>
<feature type="compositionally biased region" description="Basic and acidic residues" evidence="2">
    <location>
        <begin position="635"/>
        <end position="646"/>
    </location>
</feature>
<evidence type="ECO:0000256" key="1">
    <source>
        <dbReference type="PROSITE-ProRule" id="PRU00723"/>
    </source>
</evidence>
<evidence type="ECO:0000259" key="3">
    <source>
        <dbReference type="PROSITE" id="PS50103"/>
    </source>
</evidence>
<feature type="compositionally biased region" description="Polar residues" evidence="2">
    <location>
        <begin position="741"/>
        <end position="755"/>
    </location>
</feature>
<feature type="compositionally biased region" description="Polar residues" evidence="2">
    <location>
        <begin position="595"/>
        <end position="610"/>
    </location>
</feature>
<dbReference type="KEGG" id="vcn:VOLCADRAFT_103331"/>
<feature type="compositionally biased region" description="Gly residues" evidence="2">
    <location>
        <begin position="611"/>
        <end position="621"/>
    </location>
</feature>
<feature type="region of interest" description="Disordered" evidence="2">
    <location>
        <begin position="738"/>
        <end position="790"/>
    </location>
</feature>
<feature type="region of interest" description="Disordered" evidence="2">
    <location>
        <begin position="1"/>
        <end position="102"/>
    </location>
</feature>
<feature type="region of interest" description="Disordered" evidence="2">
    <location>
        <begin position="595"/>
        <end position="657"/>
    </location>
</feature>
<name>D8TLA0_VOLCA</name>
<dbReference type="GeneID" id="9620073"/>
<dbReference type="InParanoid" id="D8TLA0"/>
<protein>
    <recommendedName>
        <fullName evidence="3">C3H1-type domain-containing protein</fullName>
    </recommendedName>
</protein>
<gene>
    <name evidence="4" type="ORF">VOLCADRAFT_103331</name>
</gene>
<feature type="region of interest" description="Disordered" evidence="2">
    <location>
        <begin position="139"/>
        <end position="167"/>
    </location>
</feature>
<feature type="compositionally biased region" description="Low complexity" evidence="2">
    <location>
        <begin position="148"/>
        <end position="167"/>
    </location>
</feature>
<dbReference type="AlphaFoldDB" id="D8TLA0"/>
<dbReference type="InterPro" id="IPR000571">
    <property type="entry name" value="Znf_CCCH"/>
</dbReference>
<proteinExistence type="predicted"/>
<feature type="domain" description="C3H1-type" evidence="3">
    <location>
        <begin position="692"/>
        <end position="723"/>
    </location>
</feature>
<feature type="compositionally biased region" description="Polar residues" evidence="2">
    <location>
        <begin position="42"/>
        <end position="55"/>
    </location>
</feature>
<dbReference type="OrthoDB" id="561947at2759"/>
<evidence type="ECO:0000256" key="2">
    <source>
        <dbReference type="SAM" id="MobiDB-lite"/>
    </source>
</evidence>
<dbReference type="EMBL" id="GL378326">
    <property type="protein sequence ID" value="EFJ51836.1"/>
    <property type="molecule type" value="Genomic_DNA"/>
</dbReference>
<keyword evidence="1" id="KW-0863">Zinc-finger</keyword>
<keyword evidence="5" id="KW-1185">Reference proteome</keyword>
<keyword evidence="1" id="KW-0479">Metal-binding</keyword>
<evidence type="ECO:0000313" key="5">
    <source>
        <dbReference type="Proteomes" id="UP000001058"/>
    </source>
</evidence>
<feature type="zinc finger region" description="C3H1-type" evidence="1">
    <location>
        <begin position="692"/>
        <end position="723"/>
    </location>
</feature>
<dbReference type="GO" id="GO:0008270">
    <property type="term" value="F:zinc ion binding"/>
    <property type="evidence" value="ECO:0007669"/>
    <property type="project" value="UniProtKB-KW"/>
</dbReference>
<accession>D8TLA0</accession>
<organism evidence="5">
    <name type="scientific">Volvox carteri f. nagariensis</name>
    <dbReference type="NCBI Taxonomy" id="3068"/>
    <lineage>
        <taxon>Eukaryota</taxon>
        <taxon>Viridiplantae</taxon>
        <taxon>Chlorophyta</taxon>
        <taxon>core chlorophytes</taxon>
        <taxon>Chlorophyceae</taxon>
        <taxon>CS clade</taxon>
        <taxon>Chlamydomonadales</taxon>
        <taxon>Volvocaceae</taxon>
        <taxon>Volvox</taxon>
    </lineage>
</organism>
<sequence length="924" mass="98109">MLATTVSAPARRVIERDGEEMDPPDRPETDMRAPQLLPPDQQAATQGPDSGNSRQAEPLGVPRGLGGGSPLRMPSVQLLGSPTARSPAARRQRLDTPGRAQATGARAAVDLLTAWEAATFQADRNPTPRDLFGLRTLNPLAAPPAGQPPATADEDLGAAGSQPSAADAAGRQVRRLVQINLCHQILHQHGLEGLLAAHAAGMLDLESTNLTSRLGNAPVGGRQLHEPSGPRFPTSLEERQVARPPSLPANEYLSSGATERDGHPAPEAGVWRTAGVVAPPYPVEERQEYPALARQRESSDLHPAATGHLSWENMGIPFAPKRATQAAESDGLPQPGGKLLLGNVLFGPIESDARGMTTRRIVQMPALQHLQPPPMGLGGNPGRLAAQAAAVAVERHRETLVRANANLGGTTNTHILADAIVGGVLMSLGSRAPLTNIAAAVEQVIRGVGELLIRQLKTALSSPLGLSYAQWISERLTTKLHALLAPLTTYAATYDADIYTVSNMLATLLGGLELADCALSLLKPNHPQLGAAQRAWLLAAENEVTRDAICEADMTEAMWAKGYGPQLGCLWRLLERVDDTVRLLRSTLANAKFQSGWQESQAGGSRTQDNPGGGAMSGGQAAGMRSSVGNGPAGEEGRQGGGRRNDALAGRGRQGPAPWQAAFDAVRDELGRRNLPAELCPDSDTLFRTAKSLRPAICCNVALLGKQCPMGGPPGCKFVHDDLQRTVGRLVTELATKRQAGPNSSGNKRTLTAIGSSDCPERARKGTLGIDPSRIGSDEGSRGTEGEPETKTLTLELDGEDAGTWCDPEEDALLLFFKKVPVANNPQTEIALPAPPETDLPRAAEQLNRAWLGITAATLAETPDTQLMQEATFEQEVRRNEPKRKPAETETCGNRFRHAFRSEAQIGANAERESAFPRLLYGGN</sequence>
<dbReference type="PROSITE" id="PS50103">
    <property type="entry name" value="ZF_C3H1"/>
    <property type="match status" value="1"/>
</dbReference>
<feature type="compositionally biased region" description="Basic and acidic residues" evidence="2">
    <location>
        <begin position="776"/>
        <end position="790"/>
    </location>
</feature>
<feature type="region of interest" description="Disordered" evidence="2">
    <location>
        <begin position="219"/>
        <end position="267"/>
    </location>
</feature>
<evidence type="ECO:0000313" key="4">
    <source>
        <dbReference type="EMBL" id="EFJ51836.1"/>
    </source>
</evidence>
<reference evidence="4 5" key="1">
    <citation type="journal article" date="2010" name="Science">
        <title>Genomic analysis of organismal complexity in the multicellular green alga Volvox carteri.</title>
        <authorList>
            <person name="Prochnik S.E."/>
            <person name="Umen J."/>
            <person name="Nedelcu A.M."/>
            <person name="Hallmann A."/>
            <person name="Miller S.M."/>
            <person name="Nishii I."/>
            <person name="Ferris P."/>
            <person name="Kuo A."/>
            <person name="Mitros T."/>
            <person name="Fritz-Laylin L.K."/>
            <person name="Hellsten U."/>
            <person name="Chapman J."/>
            <person name="Simakov O."/>
            <person name="Rensing S.A."/>
            <person name="Terry A."/>
            <person name="Pangilinan J."/>
            <person name="Kapitonov V."/>
            <person name="Jurka J."/>
            <person name="Salamov A."/>
            <person name="Shapiro H."/>
            <person name="Schmutz J."/>
            <person name="Grimwood J."/>
            <person name="Lindquist E."/>
            <person name="Lucas S."/>
            <person name="Grigoriev I.V."/>
            <person name="Schmitt R."/>
            <person name="Kirk D."/>
            <person name="Rokhsar D.S."/>
        </authorList>
    </citation>
    <scope>NUCLEOTIDE SEQUENCE [LARGE SCALE GENOMIC DNA]</scope>
    <source>
        <strain evidence="5">f. Nagariensis / Eve</strain>
    </source>
</reference>